<evidence type="ECO:0000313" key="1">
    <source>
        <dbReference type="EMBL" id="KAJ8704951.1"/>
    </source>
</evidence>
<organism evidence="1 2">
    <name type="scientific">Mythimna loreyi</name>
    <dbReference type="NCBI Taxonomy" id="667449"/>
    <lineage>
        <taxon>Eukaryota</taxon>
        <taxon>Metazoa</taxon>
        <taxon>Ecdysozoa</taxon>
        <taxon>Arthropoda</taxon>
        <taxon>Hexapoda</taxon>
        <taxon>Insecta</taxon>
        <taxon>Pterygota</taxon>
        <taxon>Neoptera</taxon>
        <taxon>Endopterygota</taxon>
        <taxon>Lepidoptera</taxon>
        <taxon>Glossata</taxon>
        <taxon>Ditrysia</taxon>
        <taxon>Noctuoidea</taxon>
        <taxon>Noctuidae</taxon>
        <taxon>Noctuinae</taxon>
        <taxon>Hadenini</taxon>
        <taxon>Mythimna</taxon>
    </lineage>
</organism>
<proteinExistence type="predicted"/>
<accession>A0ACC2PZY5</accession>
<comment type="caution">
    <text evidence="1">The sequence shown here is derived from an EMBL/GenBank/DDBJ whole genome shotgun (WGS) entry which is preliminary data.</text>
</comment>
<dbReference type="Proteomes" id="UP001231649">
    <property type="component" value="Chromosome 30"/>
</dbReference>
<keyword evidence="2" id="KW-1185">Reference proteome</keyword>
<dbReference type="EMBL" id="CM056806">
    <property type="protein sequence ID" value="KAJ8704951.1"/>
    <property type="molecule type" value="Genomic_DNA"/>
</dbReference>
<evidence type="ECO:0000313" key="2">
    <source>
        <dbReference type="Proteomes" id="UP001231649"/>
    </source>
</evidence>
<name>A0ACC2PZY5_9NEOP</name>
<protein>
    <submittedName>
        <fullName evidence="1">Uncharacterized protein</fullName>
    </submittedName>
</protein>
<reference evidence="1" key="1">
    <citation type="submission" date="2023-03" db="EMBL/GenBank/DDBJ databases">
        <title>Chromosome-level genomes of two armyworms, Mythimna separata and Mythimna loreyi, provide insights into the biosynthesis and reception of sex pheromones.</title>
        <authorList>
            <person name="Zhao H."/>
        </authorList>
    </citation>
    <scope>NUCLEOTIDE SEQUENCE</scope>
    <source>
        <strain evidence="1">BeijingLab</strain>
    </source>
</reference>
<sequence>MFGIFEMCRKQVAAIILPLVLASLTGYSSEALSTFGVSNTKPPSAAPTAPPARPCSRQAECAGISSSSCVRTHYDPVTRCLCGDNQPPVNGQCDSQTKALYHVCANSDECNDGLICGTPNITGTAPLHLRVHAPTDKICLCDAETGFTEKEHTCNDADIVKTSLLAIFFVDTS</sequence>
<gene>
    <name evidence="1" type="ORF">PYW08_012271</name>
</gene>